<evidence type="ECO:0000256" key="10">
    <source>
        <dbReference type="RuleBase" id="RU362115"/>
    </source>
</evidence>
<evidence type="ECO:0000256" key="6">
    <source>
        <dbReference type="ARBA" id="ARBA00022801"/>
    </source>
</evidence>
<evidence type="ECO:0000256" key="9">
    <source>
        <dbReference type="ARBA" id="ARBA00023136"/>
    </source>
</evidence>
<comment type="subcellular location">
    <subcellularLocation>
        <location evidence="2 10">Membrane</location>
        <topology evidence="2 10">Multi-pass membrane protein</topology>
    </subcellularLocation>
</comment>
<evidence type="ECO:0000259" key="11">
    <source>
        <dbReference type="Pfam" id="PF01694"/>
    </source>
</evidence>
<dbReference type="Pfam" id="PF01694">
    <property type="entry name" value="Rhomboid"/>
    <property type="match status" value="1"/>
</dbReference>
<dbReference type="InterPro" id="IPR002610">
    <property type="entry name" value="Peptidase_S54_rhomboid-like"/>
</dbReference>
<proteinExistence type="inferred from homology"/>
<comment type="caution">
    <text evidence="10">Lacks conserved residue(s) required for the propagation of feature annotation.</text>
</comment>
<dbReference type="GO" id="GO:0006508">
    <property type="term" value="P:proteolysis"/>
    <property type="evidence" value="ECO:0007669"/>
    <property type="project" value="UniProtKB-KW"/>
</dbReference>
<feature type="transmembrane region" description="Helical" evidence="10">
    <location>
        <begin position="153"/>
        <end position="171"/>
    </location>
</feature>
<organism evidence="12">
    <name type="scientific">Fagus sylvatica</name>
    <name type="common">Beechnut</name>
    <dbReference type="NCBI Taxonomy" id="28930"/>
    <lineage>
        <taxon>Eukaryota</taxon>
        <taxon>Viridiplantae</taxon>
        <taxon>Streptophyta</taxon>
        <taxon>Embryophyta</taxon>
        <taxon>Tracheophyta</taxon>
        <taxon>Spermatophyta</taxon>
        <taxon>Magnoliopsida</taxon>
        <taxon>eudicotyledons</taxon>
        <taxon>Gunneridae</taxon>
        <taxon>Pentapetalae</taxon>
        <taxon>rosids</taxon>
        <taxon>fabids</taxon>
        <taxon>Fagales</taxon>
        <taxon>Fagaceae</taxon>
        <taxon>Fagus</taxon>
    </lineage>
</organism>
<feature type="transmembrane region" description="Helical" evidence="10">
    <location>
        <begin position="101"/>
        <end position="121"/>
    </location>
</feature>
<keyword evidence="5 10" id="KW-0812">Transmembrane</keyword>
<protein>
    <recommendedName>
        <fullName evidence="10">RHOMBOID-like protein</fullName>
        <ecNumber evidence="10">3.4.21.105</ecNumber>
    </recommendedName>
</protein>
<keyword evidence="8 10" id="KW-1133">Transmembrane helix</keyword>
<sequence length="247" mass="27302">MGDILTFYFIPTVQFGKIRSSGLGQGSARTSRMETSQLYLVACRCYSPACKHVELGLHWDPPRTAIWFRMSKVRVGLLYLLSGFGGSILSCLFIQKSISVGASGALFGLLGAMLSELLTNWTIYSNKAAALFTLIVIVVINLAVGILPHVDNFAHIGGFFTGLLLGFILLIRPQIGWMESQYLPAGARAQSKYKSYQYVLWMVAMVLLLAGFTVGLVMLFKGENGNKHCSWCHYLSCVPTSRWHCDN</sequence>
<dbReference type="GO" id="GO:0004252">
    <property type="term" value="F:serine-type endopeptidase activity"/>
    <property type="evidence" value="ECO:0007669"/>
    <property type="project" value="InterPro"/>
</dbReference>
<feature type="transmembrane region" description="Helical" evidence="10">
    <location>
        <begin position="77"/>
        <end position="95"/>
    </location>
</feature>
<dbReference type="Gene3D" id="1.20.1540.10">
    <property type="entry name" value="Rhomboid-like"/>
    <property type="match status" value="1"/>
</dbReference>
<reference evidence="12" key="1">
    <citation type="submission" date="2018-02" db="EMBL/GenBank/DDBJ databases">
        <authorList>
            <person name="Cohen D.B."/>
            <person name="Kent A.D."/>
        </authorList>
    </citation>
    <scope>NUCLEOTIDE SEQUENCE</scope>
</reference>
<comment type="catalytic activity">
    <reaction evidence="1 10">
        <text>Cleaves type-1 transmembrane domains using a catalytic dyad composed of serine and histidine that are contributed by different transmembrane domains.</text>
        <dbReference type="EC" id="3.4.21.105"/>
    </reaction>
</comment>
<dbReference type="AlphaFoldDB" id="A0A2N9I405"/>
<accession>A0A2N9I405</accession>
<evidence type="ECO:0000256" key="4">
    <source>
        <dbReference type="ARBA" id="ARBA00022670"/>
    </source>
</evidence>
<evidence type="ECO:0000256" key="7">
    <source>
        <dbReference type="ARBA" id="ARBA00022825"/>
    </source>
</evidence>
<keyword evidence="9 10" id="KW-0472">Membrane</keyword>
<dbReference type="EMBL" id="OIVN01004691">
    <property type="protein sequence ID" value="SPD18794.1"/>
    <property type="molecule type" value="Genomic_DNA"/>
</dbReference>
<comment type="function">
    <text evidence="10">Serine protease involved in intramembrane proteolysis.</text>
</comment>
<keyword evidence="4 10" id="KW-0645">Protease</keyword>
<dbReference type="InterPro" id="IPR022764">
    <property type="entry name" value="Peptidase_S54_rhomboid_dom"/>
</dbReference>
<feature type="transmembrane region" description="Helical" evidence="10">
    <location>
        <begin position="198"/>
        <end position="220"/>
    </location>
</feature>
<feature type="domain" description="Peptidase S54 rhomboid" evidence="11">
    <location>
        <begin position="69"/>
        <end position="170"/>
    </location>
</feature>
<keyword evidence="6 10" id="KW-0378">Hydrolase</keyword>
<feature type="transmembrane region" description="Helical" evidence="10">
    <location>
        <begin position="128"/>
        <end position="147"/>
    </location>
</feature>
<gene>
    <name evidence="12" type="ORF">FSB_LOCUS46676</name>
</gene>
<dbReference type="SUPFAM" id="SSF144091">
    <property type="entry name" value="Rhomboid-like"/>
    <property type="match status" value="1"/>
</dbReference>
<keyword evidence="7 10" id="KW-0720">Serine protease</keyword>
<dbReference type="PANTHER" id="PTHR22936">
    <property type="entry name" value="RHOMBOID-RELATED"/>
    <property type="match status" value="1"/>
</dbReference>
<evidence type="ECO:0000256" key="1">
    <source>
        <dbReference type="ARBA" id="ARBA00000156"/>
    </source>
</evidence>
<evidence type="ECO:0000256" key="8">
    <source>
        <dbReference type="ARBA" id="ARBA00022989"/>
    </source>
</evidence>
<comment type="similarity">
    <text evidence="3 10">Belongs to the peptidase S54 family.</text>
</comment>
<name>A0A2N9I405_FAGSY</name>
<evidence type="ECO:0000256" key="3">
    <source>
        <dbReference type="ARBA" id="ARBA00009045"/>
    </source>
</evidence>
<evidence type="ECO:0000313" key="12">
    <source>
        <dbReference type="EMBL" id="SPD18794.1"/>
    </source>
</evidence>
<dbReference type="PANTHER" id="PTHR22936:SF69">
    <property type="entry name" value="RHOMBOID-LIKE PROTEIN"/>
    <property type="match status" value="1"/>
</dbReference>
<evidence type="ECO:0000256" key="2">
    <source>
        <dbReference type="ARBA" id="ARBA00004141"/>
    </source>
</evidence>
<dbReference type="GO" id="GO:0016020">
    <property type="term" value="C:membrane"/>
    <property type="evidence" value="ECO:0007669"/>
    <property type="project" value="UniProtKB-SubCell"/>
</dbReference>
<dbReference type="InterPro" id="IPR035952">
    <property type="entry name" value="Rhomboid-like_sf"/>
</dbReference>
<evidence type="ECO:0000256" key="5">
    <source>
        <dbReference type="ARBA" id="ARBA00022692"/>
    </source>
</evidence>
<dbReference type="EC" id="3.4.21.105" evidence="10"/>